<reference evidence="3" key="2">
    <citation type="submission" date="2020-09" db="EMBL/GenBank/DDBJ databases">
        <authorList>
            <person name="Sun Q."/>
            <person name="Zhou Y."/>
        </authorList>
    </citation>
    <scope>NUCLEOTIDE SEQUENCE</scope>
    <source>
        <strain evidence="3">CGMCC 1.15493</strain>
    </source>
</reference>
<dbReference type="InterPro" id="IPR052155">
    <property type="entry name" value="Biofilm_reg_signaling"/>
</dbReference>
<keyword evidence="4" id="KW-1185">Reference proteome</keyword>
<evidence type="ECO:0000259" key="1">
    <source>
        <dbReference type="PROSITE" id="PS50883"/>
    </source>
</evidence>
<dbReference type="SMART" id="SM00065">
    <property type="entry name" value="GAF"/>
    <property type="match status" value="1"/>
</dbReference>
<proteinExistence type="predicted"/>
<dbReference type="PROSITE" id="PS50883">
    <property type="entry name" value="EAL"/>
    <property type="match status" value="1"/>
</dbReference>
<evidence type="ECO:0000259" key="2">
    <source>
        <dbReference type="PROSITE" id="PS50887"/>
    </source>
</evidence>
<dbReference type="PANTHER" id="PTHR44757">
    <property type="entry name" value="DIGUANYLATE CYCLASE DGCP"/>
    <property type="match status" value="1"/>
</dbReference>
<dbReference type="Proteomes" id="UP000613160">
    <property type="component" value="Unassembled WGS sequence"/>
</dbReference>
<sequence>MSDTSLEERRLGILNALDIIAGTDPGMDRICTLASDMFGMPIAIVTLLDEERQWLKARSGIDVAFLPRETAFCNYTILGDEVLVVSDALADERFAADPLVTGEPHFRFYAGAPLEWEPGIRLGALCVIDTERRSFSDAERRRLAHLAHLVVAQIRLHAANRDLHRNVEQLAIRQSALEWTSTHDALTGLPNRTLFHNTLEKAIDAMAPGQRGALLIIDLDEFKQINDTMGHSAGDALLVAVGDRLATLVQAPHVVARLGGDEFGIILAEGVTAQQLRSLSQDINDALRKPVQHDRFSFYCSASIGQAFFPEHGTTAMAVLRCADLALYAAKDEGRNQSVMFRPELSDRLEARITVLDRARSALERDAIVPYYQPKVALGSGKIVGFEALLRWRDPILGMQSPMMIWEAFRDPVLSVEIGQRMRALVMADMATWRRQGVPFGAVAINVSAAEFTRGDLATTILESMAAFRLPPETLELEVTETVFLGDASGEIGDALKALSDDGVAIALDDFGTGHASLTHLRELPVQWLKIDKTFVGDMRENRESAAIVNMCIELAKSFGIGVVAEGVETEAQAKMLTDWNCDVAQGYLFGKPVEADLVPFLLAGWSQEDAMLYAARRHG</sequence>
<dbReference type="PANTHER" id="PTHR44757:SF2">
    <property type="entry name" value="BIOFILM ARCHITECTURE MAINTENANCE PROTEIN MBAA"/>
    <property type="match status" value="1"/>
</dbReference>
<dbReference type="InterPro" id="IPR035919">
    <property type="entry name" value="EAL_sf"/>
</dbReference>
<dbReference type="InterPro" id="IPR003018">
    <property type="entry name" value="GAF"/>
</dbReference>
<dbReference type="Pfam" id="PF00990">
    <property type="entry name" value="GGDEF"/>
    <property type="match status" value="1"/>
</dbReference>
<name>A0A916Y770_9HYPH</name>
<dbReference type="CDD" id="cd01948">
    <property type="entry name" value="EAL"/>
    <property type="match status" value="1"/>
</dbReference>
<dbReference type="Gene3D" id="3.20.20.450">
    <property type="entry name" value="EAL domain"/>
    <property type="match status" value="1"/>
</dbReference>
<organism evidence="3 4">
    <name type="scientific">Aureimonas glaciei</name>
    <dbReference type="NCBI Taxonomy" id="1776957"/>
    <lineage>
        <taxon>Bacteria</taxon>
        <taxon>Pseudomonadati</taxon>
        <taxon>Pseudomonadota</taxon>
        <taxon>Alphaproteobacteria</taxon>
        <taxon>Hyphomicrobiales</taxon>
        <taxon>Aurantimonadaceae</taxon>
        <taxon>Aureimonas</taxon>
    </lineage>
</organism>
<evidence type="ECO:0000313" key="3">
    <source>
        <dbReference type="EMBL" id="GGD33992.1"/>
    </source>
</evidence>
<dbReference type="AlphaFoldDB" id="A0A916Y770"/>
<feature type="domain" description="GGDEF" evidence="2">
    <location>
        <begin position="210"/>
        <end position="343"/>
    </location>
</feature>
<dbReference type="Gene3D" id="3.30.450.40">
    <property type="match status" value="1"/>
</dbReference>
<reference evidence="3" key="1">
    <citation type="journal article" date="2014" name="Int. J. Syst. Evol. Microbiol.">
        <title>Complete genome sequence of Corynebacterium casei LMG S-19264T (=DSM 44701T), isolated from a smear-ripened cheese.</title>
        <authorList>
            <consortium name="US DOE Joint Genome Institute (JGI-PGF)"/>
            <person name="Walter F."/>
            <person name="Albersmeier A."/>
            <person name="Kalinowski J."/>
            <person name="Ruckert C."/>
        </authorList>
    </citation>
    <scope>NUCLEOTIDE SEQUENCE</scope>
    <source>
        <strain evidence="3">CGMCC 1.15493</strain>
    </source>
</reference>
<feature type="domain" description="EAL" evidence="1">
    <location>
        <begin position="352"/>
        <end position="607"/>
    </location>
</feature>
<dbReference type="NCBIfam" id="TIGR00254">
    <property type="entry name" value="GGDEF"/>
    <property type="match status" value="1"/>
</dbReference>
<dbReference type="SUPFAM" id="SSF141868">
    <property type="entry name" value="EAL domain-like"/>
    <property type="match status" value="1"/>
</dbReference>
<dbReference type="Pfam" id="PF00563">
    <property type="entry name" value="EAL"/>
    <property type="match status" value="1"/>
</dbReference>
<dbReference type="InterPro" id="IPR029016">
    <property type="entry name" value="GAF-like_dom_sf"/>
</dbReference>
<protein>
    <submittedName>
        <fullName evidence="3">Uncharacterized protein</fullName>
    </submittedName>
</protein>
<dbReference type="PROSITE" id="PS50887">
    <property type="entry name" value="GGDEF"/>
    <property type="match status" value="1"/>
</dbReference>
<comment type="caution">
    <text evidence="3">The sequence shown here is derived from an EMBL/GenBank/DDBJ whole genome shotgun (WGS) entry which is preliminary data.</text>
</comment>
<dbReference type="SUPFAM" id="SSF55781">
    <property type="entry name" value="GAF domain-like"/>
    <property type="match status" value="1"/>
</dbReference>
<dbReference type="RefSeq" id="WP_188854346.1">
    <property type="nucleotide sequence ID" value="NZ_BMJJ01000011.1"/>
</dbReference>
<dbReference type="InterPro" id="IPR001633">
    <property type="entry name" value="EAL_dom"/>
</dbReference>
<dbReference type="InterPro" id="IPR043128">
    <property type="entry name" value="Rev_trsase/Diguanyl_cyclase"/>
</dbReference>
<dbReference type="CDD" id="cd01949">
    <property type="entry name" value="GGDEF"/>
    <property type="match status" value="1"/>
</dbReference>
<dbReference type="Pfam" id="PF01590">
    <property type="entry name" value="GAF"/>
    <property type="match status" value="1"/>
</dbReference>
<dbReference type="SMART" id="SM00267">
    <property type="entry name" value="GGDEF"/>
    <property type="match status" value="1"/>
</dbReference>
<dbReference type="SMART" id="SM00052">
    <property type="entry name" value="EAL"/>
    <property type="match status" value="1"/>
</dbReference>
<evidence type="ECO:0000313" key="4">
    <source>
        <dbReference type="Proteomes" id="UP000613160"/>
    </source>
</evidence>
<dbReference type="EMBL" id="BMJJ01000011">
    <property type="protein sequence ID" value="GGD33992.1"/>
    <property type="molecule type" value="Genomic_DNA"/>
</dbReference>
<gene>
    <name evidence="3" type="ORF">GCM10011335_41250</name>
</gene>
<dbReference type="InterPro" id="IPR000160">
    <property type="entry name" value="GGDEF_dom"/>
</dbReference>
<dbReference type="SUPFAM" id="SSF55073">
    <property type="entry name" value="Nucleotide cyclase"/>
    <property type="match status" value="1"/>
</dbReference>
<dbReference type="InterPro" id="IPR029787">
    <property type="entry name" value="Nucleotide_cyclase"/>
</dbReference>
<dbReference type="Gene3D" id="3.30.70.270">
    <property type="match status" value="1"/>
</dbReference>
<accession>A0A916Y770</accession>